<protein>
    <recommendedName>
        <fullName evidence="5">Ribosome maturation factor RimM</fullName>
    </recommendedName>
</protein>
<gene>
    <name evidence="5" type="primary">rimM</name>
    <name evidence="9" type="ORF">GCM10009655_13140</name>
</gene>
<dbReference type="InterPro" id="IPR056792">
    <property type="entry name" value="PRC_RimM"/>
</dbReference>
<comment type="subunit">
    <text evidence="5">Binds ribosomal protein uS19.</text>
</comment>
<dbReference type="SUPFAM" id="SSF50346">
    <property type="entry name" value="PRC-barrel domain"/>
    <property type="match status" value="1"/>
</dbReference>
<comment type="subcellular location">
    <subcellularLocation>
        <location evidence="5">Cytoplasm</location>
    </subcellularLocation>
</comment>
<comment type="domain">
    <text evidence="5">The PRC barrel domain binds ribosomal protein uS19.</text>
</comment>
<evidence type="ECO:0000259" key="8">
    <source>
        <dbReference type="Pfam" id="PF24986"/>
    </source>
</evidence>
<dbReference type="NCBIfam" id="TIGR02273">
    <property type="entry name" value="16S_RimM"/>
    <property type="match status" value="1"/>
</dbReference>
<dbReference type="InterPro" id="IPR011033">
    <property type="entry name" value="PRC_barrel-like_sf"/>
</dbReference>
<keyword evidence="3 5" id="KW-0698">rRNA processing</keyword>
<keyword evidence="2 5" id="KW-0690">Ribosome biogenesis</keyword>
<keyword evidence="1 5" id="KW-0963">Cytoplasm</keyword>
<evidence type="ECO:0000259" key="7">
    <source>
        <dbReference type="Pfam" id="PF01782"/>
    </source>
</evidence>
<dbReference type="Proteomes" id="UP001500943">
    <property type="component" value="Unassembled WGS sequence"/>
</dbReference>
<evidence type="ECO:0000256" key="5">
    <source>
        <dbReference type="HAMAP-Rule" id="MF_00014"/>
    </source>
</evidence>
<dbReference type="InterPro" id="IPR002676">
    <property type="entry name" value="RimM_N"/>
</dbReference>
<accession>A0ABN1VKG9</accession>
<name>A0ABN1VKG9_9MICO</name>
<feature type="compositionally biased region" description="Low complexity" evidence="6">
    <location>
        <begin position="190"/>
        <end position="226"/>
    </location>
</feature>
<evidence type="ECO:0000256" key="6">
    <source>
        <dbReference type="SAM" id="MobiDB-lite"/>
    </source>
</evidence>
<dbReference type="SUPFAM" id="SSF50447">
    <property type="entry name" value="Translation proteins"/>
    <property type="match status" value="1"/>
</dbReference>
<comment type="function">
    <text evidence="5">An accessory protein needed during the final step in the assembly of 30S ribosomal subunit, possibly for assembly of the head region. Essential for efficient processing of 16S rRNA. May be needed both before and after RbfA during the maturation of 16S rRNA. It has affinity for free ribosomal 30S subunits but not for 70S ribosomes.</text>
</comment>
<reference evidence="9 10" key="1">
    <citation type="journal article" date="2019" name="Int. J. Syst. Evol. Microbiol.">
        <title>The Global Catalogue of Microorganisms (GCM) 10K type strain sequencing project: providing services to taxonomists for standard genome sequencing and annotation.</title>
        <authorList>
            <consortium name="The Broad Institute Genomics Platform"/>
            <consortium name="The Broad Institute Genome Sequencing Center for Infectious Disease"/>
            <person name="Wu L."/>
            <person name="Ma J."/>
        </authorList>
    </citation>
    <scope>NUCLEOTIDE SEQUENCE [LARGE SCALE GENOMIC DNA]</scope>
    <source>
        <strain evidence="9 10">JCM 12762</strain>
    </source>
</reference>
<dbReference type="Gene3D" id="2.40.30.60">
    <property type="entry name" value="RimM"/>
    <property type="match status" value="1"/>
</dbReference>
<dbReference type="Gene3D" id="2.30.30.240">
    <property type="entry name" value="PRC-barrel domain"/>
    <property type="match status" value="1"/>
</dbReference>
<dbReference type="Pfam" id="PF24986">
    <property type="entry name" value="PRC_RimM"/>
    <property type="match status" value="1"/>
</dbReference>
<feature type="compositionally biased region" description="Acidic residues" evidence="6">
    <location>
        <begin position="227"/>
        <end position="240"/>
    </location>
</feature>
<evidence type="ECO:0000256" key="2">
    <source>
        <dbReference type="ARBA" id="ARBA00022517"/>
    </source>
</evidence>
<dbReference type="Pfam" id="PF01782">
    <property type="entry name" value="RimM"/>
    <property type="match status" value="1"/>
</dbReference>
<sequence length="240" mass="25803">MGEVKTPREGRTQLRVGRLTKAHGLKGAVKVEMYTDAPERRFVPGAVFSLQVPTSSAWHGKTLELIELKWFNAQPVAFFTGVLDRSEAETLVKAILWIDHDPNEEPEEDAWFDHQLIGLKVIRDGIQVGTLAQVDHFPAQDLLTVTTENGDVLVPFVKSIVASVDLETGEMVVTPPPGLFEELADDADTPEATAPKAKTAKPQADAVEAEASVAEASVADAAVADAAEAEAPETDAPESK</sequence>
<feature type="region of interest" description="Disordered" evidence="6">
    <location>
        <begin position="188"/>
        <end position="240"/>
    </location>
</feature>
<dbReference type="PANTHER" id="PTHR33692:SF1">
    <property type="entry name" value="RIBOSOME MATURATION FACTOR RIMM"/>
    <property type="match status" value="1"/>
</dbReference>
<evidence type="ECO:0000313" key="10">
    <source>
        <dbReference type="Proteomes" id="UP001500943"/>
    </source>
</evidence>
<proteinExistence type="inferred from homology"/>
<evidence type="ECO:0000313" key="9">
    <source>
        <dbReference type="EMBL" id="GAA1215245.1"/>
    </source>
</evidence>
<evidence type="ECO:0000256" key="3">
    <source>
        <dbReference type="ARBA" id="ARBA00022552"/>
    </source>
</evidence>
<dbReference type="EMBL" id="BAAAKW010000026">
    <property type="protein sequence ID" value="GAA1215245.1"/>
    <property type="molecule type" value="Genomic_DNA"/>
</dbReference>
<keyword evidence="4 5" id="KW-0143">Chaperone</keyword>
<dbReference type="InterPro" id="IPR011961">
    <property type="entry name" value="RimM"/>
</dbReference>
<keyword evidence="10" id="KW-1185">Reference proteome</keyword>
<dbReference type="RefSeq" id="WP_343924302.1">
    <property type="nucleotide sequence ID" value="NZ_BAAAKW010000026.1"/>
</dbReference>
<feature type="domain" description="RimM N-terminal" evidence="7">
    <location>
        <begin position="16"/>
        <end position="101"/>
    </location>
</feature>
<evidence type="ECO:0000256" key="4">
    <source>
        <dbReference type="ARBA" id="ARBA00023186"/>
    </source>
</evidence>
<comment type="caution">
    <text evidence="9">The sequence shown here is derived from an EMBL/GenBank/DDBJ whole genome shotgun (WGS) entry which is preliminary data.</text>
</comment>
<feature type="domain" description="Ribosome maturation factor RimM PRC barrel" evidence="8">
    <location>
        <begin position="114"/>
        <end position="179"/>
    </location>
</feature>
<dbReference type="InterPro" id="IPR036976">
    <property type="entry name" value="RimM_N_sf"/>
</dbReference>
<dbReference type="InterPro" id="IPR009000">
    <property type="entry name" value="Transl_B-barrel_sf"/>
</dbReference>
<dbReference type="HAMAP" id="MF_00014">
    <property type="entry name" value="Ribosome_mat_RimM"/>
    <property type="match status" value="1"/>
</dbReference>
<organism evidence="9 10">
    <name type="scientific">Rhodoglobus aureus</name>
    <dbReference type="NCBI Taxonomy" id="191497"/>
    <lineage>
        <taxon>Bacteria</taxon>
        <taxon>Bacillati</taxon>
        <taxon>Actinomycetota</taxon>
        <taxon>Actinomycetes</taxon>
        <taxon>Micrococcales</taxon>
        <taxon>Microbacteriaceae</taxon>
        <taxon>Rhodoglobus</taxon>
    </lineage>
</organism>
<dbReference type="PANTHER" id="PTHR33692">
    <property type="entry name" value="RIBOSOME MATURATION FACTOR RIMM"/>
    <property type="match status" value="1"/>
</dbReference>
<evidence type="ECO:0000256" key="1">
    <source>
        <dbReference type="ARBA" id="ARBA00022490"/>
    </source>
</evidence>
<comment type="similarity">
    <text evidence="5">Belongs to the RimM family.</text>
</comment>